<evidence type="ECO:0000313" key="2">
    <source>
        <dbReference type="EMBL" id="VDM73805.1"/>
    </source>
</evidence>
<feature type="compositionally biased region" description="Basic and acidic residues" evidence="1">
    <location>
        <begin position="1"/>
        <end position="49"/>
    </location>
</feature>
<sequence length="139" mass="15758">QTEKTAVKTVDEEGPVKDKGKLEKQHLIETETKQKQKENVVPQPEEKILTEAPKQALEKRLASQQTSQPGVEKKLADTSQKSQKASKPDFGKEREEDLMPALFSRRSEADLFKEQPLKDIKKSPEEVLQNPQEIGKEVP</sequence>
<evidence type="ECO:0000256" key="1">
    <source>
        <dbReference type="SAM" id="MobiDB-lite"/>
    </source>
</evidence>
<feature type="non-terminal residue" evidence="2">
    <location>
        <position position="139"/>
    </location>
</feature>
<dbReference type="EMBL" id="UYYB01032554">
    <property type="protein sequence ID" value="VDM73805.1"/>
    <property type="molecule type" value="Genomic_DNA"/>
</dbReference>
<accession>A0A3P7KTH9</accession>
<feature type="region of interest" description="Disordered" evidence="1">
    <location>
        <begin position="1"/>
        <end position="139"/>
    </location>
</feature>
<feature type="compositionally biased region" description="Basic and acidic residues" evidence="1">
    <location>
        <begin position="105"/>
        <end position="125"/>
    </location>
</feature>
<protein>
    <submittedName>
        <fullName evidence="2">Uncharacterized protein</fullName>
    </submittedName>
</protein>
<feature type="non-terminal residue" evidence="2">
    <location>
        <position position="1"/>
    </location>
</feature>
<keyword evidence="3" id="KW-1185">Reference proteome</keyword>
<gene>
    <name evidence="2" type="ORF">SVUK_LOCUS8803</name>
</gene>
<evidence type="ECO:0000313" key="3">
    <source>
        <dbReference type="Proteomes" id="UP000270094"/>
    </source>
</evidence>
<name>A0A3P7KTH9_STRVU</name>
<organism evidence="2 3">
    <name type="scientific">Strongylus vulgaris</name>
    <name type="common">Blood worm</name>
    <dbReference type="NCBI Taxonomy" id="40348"/>
    <lineage>
        <taxon>Eukaryota</taxon>
        <taxon>Metazoa</taxon>
        <taxon>Ecdysozoa</taxon>
        <taxon>Nematoda</taxon>
        <taxon>Chromadorea</taxon>
        <taxon>Rhabditida</taxon>
        <taxon>Rhabditina</taxon>
        <taxon>Rhabditomorpha</taxon>
        <taxon>Strongyloidea</taxon>
        <taxon>Strongylidae</taxon>
        <taxon>Strongylus</taxon>
    </lineage>
</organism>
<feature type="compositionally biased region" description="Basic and acidic residues" evidence="1">
    <location>
        <begin position="86"/>
        <end position="97"/>
    </location>
</feature>
<dbReference type="AlphaFoldDB" id="A0A3P7KTH9"/>
<dbReference type="Proteomes" id="UP000270094">
    <property type="component" value="Unassembled WGS sequence"/>
</dbReference>
<proteinExistence type="predicted"/>
<reference evidence="2 3" key="1">
    <citation type="submission" date="2018-11" db="EMBL/GenBank/DDBJ databases">
        <authorList>
            <consortium name="Pathogen Informatics"/>
        </authorList>
    </citation>
    <scope>NUCLEOTIDE SEQUENCE [LARGE SCALE GENOMIC DNA]</scope>
</reference>